<keyword evidence="1" id="KW-1133">Transmembrane helix</keyword>
<gene>
    <name evidence="3" type="ORF">AUCHE_08_06260</name>
</gene>
<protein>
    <recommendedName>
        <fullName evidence="2">Putative Flp pilus-assembly TadG-like N-terminal domain-containing protein</fullName>
    </recommendedName>
</protein>
<reference evidence="3 4" key="1">
    <citation type="submission" date="2012-08" db="EMBL/GenBank/DDBJ databases">
        <title>Whole genome shotgun sequence of Austwickia chelonae NBRC 105200.</title>
        <authorList>
            <person name="Yoshida I."/>
            <person name="Hosoyama A."/>
            <person name="Tsuchikane K."/>
            <person name="Katsumata H."/>
            <person name="Ando Y."/>
            <person name="Ohji S."/>
            <person name="Hamada M."/>
            <person name="Tamura T."/>
            <person name="Yamazoe A."/>
            <person name="Yamazaki S."/>
            <person name="Fujita N."/>
        </authorList>
    </citation>
    <scope>NUCLEOTIDE SEQUENCE [LARGE SCALE GENOMIC DNA]</scope>
    <source>
        <strain evidence="3 4">NBRC 105200</strain>
    </source>
</reference>
<keyword evidence="1" id="KW-0812">Transmembrane</keyword>
<evidence type="ECO:0000259" key="2">
    <source>
        <dbReference type="Pfam" id="PF13400"/>
    </source>
</evidence>
<dbReference type="EMBL" id="BAGZ01000008">
    <property type="protein sequence ID" value="GAB78378.1"/>
    <property type="molecule type" value="Genomic_DNA"/>
</dbReference>
<accession>K6V825</accession>
<dbReference type="AlphaFoldDB" id="K6V825"/>
<dbReference type="STRING" id="100225.SAMN05421595_0895"/>
<dbReference type="InterPro" id="IPR028087">
    <property type="entry name" value="Tad_N"/>
</dbReference>
<sequence>MDSDLTDRESLVCAGATGSSCGHERRGVAVSGEAGQIGLFVLGCAVLALTLVVGIVNVTALQLARARLYDMADGAALDAADALNESVVYRQGLGARIPVTDASVRAQAESFLSSRPLPEHVSTMSLVEGTGTRDGRSATVAVSGVVEMPLGNLLLTSVFGPVRITVASTAESRLDNLPTSLP</sequence>
<evidence type="ECO:0000313" key="4">
    <source>
        <dbReference type="Proteomes" id="UP000008495"/>
    </source>
</evidence>
<comment type="caution">
    <text evidence="3">The sequence shown here is derived from an EMBL/GenBank/DDBJ whole genome shotgun (WGS) entry which is preliminary data.</text>
</comment>
<feature type="domain" description="Putative Flp pilus-assembly TadG-like N-terminal" evidence="2">
    <location>
        <begin position="35"/>
        <end position="82"/>
    </location>
</feature>
<dbReference type="OrthoDB" id="4869265at2"/>
<feature type="transmembrane region" description="Helical" evidence="1">
    <location>
        <begin position="37"/>
        <end position="61"/>
    </location>
</feature>
<evidence type="ECO:0000256" key="1">
    <source>
        <dbReference type="SAM" id="Phobius"/>
    </source>
</evidence>
<evidence type="ECO:0000313" key="3">
    <source>
        <dbReference type="EMBL" id="GAB78378.1"/>
    </source>
</evidence>
<dbReference type="Proteomes" id="UP000008495">
    <property type="component" value="Unassembled WGS sequence"/>
</dbReference>
<dbReference type="eggNOG" id="ENOG50335SP">
    <property type="taxonomic scope" value="Bacteria"/>
</dbReference>
<dbReference type="Pfam" id="PF13400">
    <property type="entry name" value="Tad"/>
    <property type="match status" value="1"/>
</dbReference>
<organism evidence="3 4">
    <name type="scientific">Austwickia chelonae NBRC 105200</name>
    <dbReference type="NCBI Taxonomy" id="1184607"/>
    <lineage>
        <taxon>Bacteria</taxon>
        <taxon>Bacillati</taxon>
        <taxon>Actinomycetota</taxon>
        <taxon>Actinomycetes</taxon>
        <taxon>Micrococcales</taxon>
        <taxon>Dermatophilaceae</taxon>
        <taxon>Austwickia</taxon>
    </lineage>
</organism>
<proteinExistence type="predicted"/>
<name>K6V825_9MICO</name>
<keyword evidence="4" id="KW-1185">Reference proteome</keyword>
<dbReference type="RefSeq" id="WP_006503133.1">
    <property type="nucleotide sequence ID" value="NZ_BAGZ01000008.1"/>
</dbReference>
<keyword evidence="1" id="KW-0472">Membrane</keyword>